<sequence length="310" mass="33670">MLLVSMAIFTILRWDDSKKDTPARLILGPMATQDSIDRKTEELGFNDPIPVQYLAYIANVFRGDLGTSYIRAESGMSLGATQDDIQTQRASVMRLMTGSLPMTLQLAAVALFIAMLIAVPIGVAAGLNQGHWPDRLAVYLSSIFVSLPNFWLGIVLAFLLTAQLGWLPSIGYKGFAYTILPATVIAIEMAPLFIRSLSVSIAAAVRQNFIALAHVRGIPSHTIFLRNVLRNIAVPNLNLFGVQIGALLGGVLIVEYIFNYPGFGLLTVQAVSQRDYPVIQGISIISSAIFVIANILVDLVSAKIDPRVEL</sequence>
<protein>
    <submittedName>
        <fullName evidence="1">ABC transporter permease</fullName>
    </submittedName>
</protein>
<evidence type="ECO:0000313" key="1">
    <source>
        <dbReference type="EMBL" id="MBK1871280.1"/>
    </source>
</evidence>
<comment type="caution">
    <text evidence="1">The sequence shown here is derived from an EMBL/GenBank/DDBJ whole genome shotgun (WGS) entry which is preliminary data.</text>
</comment>
<keyword evidence="2" id="KW-1185">Reference proteome</keyword>
<gene>
    <name evidence="1" type="ORF">JHL16_33245</name>
</gene>
<dbReference type="Proteomes" id="UP000616151">
    <property type="component" value="Unassembled WGS sequence"/>
</dbReference>
<proteinExistence type="predicted"/>
<name>A0ACC5RF49_9HYPH</name>
<reference evidence="1" key="1">
    <citation type="submission" date="2021-01" db="EMBL/GenBank/DDBJ databases">
        <authorList>
            <person name="Sun Q."/>
        </authorList>
    </citation>
    <scope>NUCLEOTIDE SEQUENCE</scope>
    <source>
        <strain evidence="1">YIM B02566</strain>
    </source>
</reference>
<evidence type="ECO:0000313" key="2">
    <source>
        <dbReference type="Proteomes" id="UP000616151"/>
    </source>
</evidence>
<organism evidence="1 2">
    <name type="scientific">Taklimakanibacter albus</name>
    <dbReference type="NCBI Taxonomy" id="2800327"/>
    <lineage>
        <taxon>Bacteria</taxon>
        <taxon>Pseudomonadati</taxon>
        <taxon>Pseudomonadota</taxon>
        <taxon>Alphaproteobacteria</taxon>
        <taxon>Hyphomicrobiales</taxon>
        <taxon>Aestuariivirgaceae</taxon>
        <taxon>Taklimakanibacter</taxon>
    </lineage>
</organism>
<dbReference type="EMBL" id="JAENHL010000008">
    <property type="protein sequence ID" value="MBK1871280.1"/>
    <property type="molecule type" value="Genomic_DNA"/>
</dbReference>
<accession>A0ACC5RF49</accession>